<protein>
    <submittedName>
        <fullName evidence="2">Quinol:cytochrome c oxidoreductase membrane protein</fullName>
    </submittedName>
</protein>
<dbReference type="RefSeq" id="WP_075007412.1">
    <property type="nucleotide sequence ID" value="NZ_FOAP01000008.1"/>
</dbReference>
<dbReference type="PANTHER" id="PTHR40394">
    <property type="entry name" value="LIPOPROTEIN-RELATED"/>
    <property type="match status" value="1"/>
</dbReference>
<proteinExistence type="predicted"/>
<dbReference type="OrthoDB" id="9792475at2"/>
<reference evidence="3" key="1">
    <citation type="submission" date="2016-10" db="EMBL/GenBank/DDBJ databases">
        <authorList>
            <person name="Varghese N."/>
            <person name="Submissions S."/>
        </authorList>
    </citation>
    <scope>NUCLEOTIDE SEQUENCE [LARGE SCALE GENOMIC DNA]</scope>
    <source>
        <strain evidence="3">DSM 17044</strain>
    </source>
</reference>
<gene>
    <name evidence="2" type="ORF">SAMN05444354_10815</name>
</gene>
<sequence length="181" mass="19497">MQAKVLDSYVLGEFETPEALVAATNEMRLKGFQGMDTYSPYPLHGGSEALGLPPSKVPAIALGGTLTGCITALTMQTFMNSVDYPLNVGGRPILSLPSWVPVTFELSVLFTAFGIFFGLMALSRLPQLYHPVFEHEAFRSASTHGFWLSVPKLAGVNTDDVMKQLQGLGATQVTVVTGEKE</sequence>
<name>A0A1H7SMV1_STIAU</name>
<keyword evidence="3" id="KW-1185">Reference proteome</keyword>
<feature type="transmembrane region" description="Helical" evidence="1">
    <location>
        <begin position="59"/>
        <end position="79"/>
    </location>
</feature>
<keyword evidence="1" id="KW-0812">Transmembrane</keyword>
<keyword evidence="1" id="KW-1133">Transmembrane helix</keyword>
<dbReference type="EMBL" id="FOAP01000008">
    <property type="protein sequence ID" value="SEL72767.1"/>
    <property type="molecule type" value="Genomic_DNA"/>
</dbReference>
<evidence type="ECO:0000256" key="1">
    <source>
        <dbReference type="SAM" id="Phobius"/>
    </source>
</evidence>
<dbReference type="AlphaFoldDB" id="A0A1H7SMV1"/>
<dbReference type="PANTHER" id="PTHR40394:SF2">
    <property type="entry name" value="QUINOL:CYTOCHROME C OXIDOREDUCTASE MEMBRANE PROTEIN"/>
    <property type="match status" value="1"/>
</dbReference>
<dbReference type="InterPro" id="IPR021776">
    <property type="entry name" value="ActD"/>
</dbReference>
<dbReference type="Proteomes" id="UP000182719">
    <property type="component" value="Unassembled WGS sequence"/>
</dbReference>
<evidence type="ECO:0000313" key="3">
    <source>
        <dbReference type="Proteomes" id="UP000182719"/>
    </source>
</evidence>
<keyword evidence="1" id="KW-0472">Membrane</keyword>
<accession>A0A1H7SMV1</accession>
<evidence type="ECO:0000313" key="2">
    <source>
        <dbReference type="EMBL" id="SEL72767.1"/>
    </source>
</evidence>
<feature type="transmembrane region" description="Helical" evidence="1">
    <location>
        <begin position="99"/>
        <end position="122"/>
    </location>
</feature>
<organism evidence="2 3">
    <name type="scientific">Stigmatella aurantiaca</name>
    <dbReference type="NCBI Taxonomy" id="41"/>
    <lineage>
        <taxon>Bacteria</taxon>
        <taxon>Pseudomonadati</taxon>
        <taxon>Myxococcota</taxon>
        <taxon>Myxococcia</taxon>
        <taxon>Myxococcales</taxon>
        <taxon>Cystobacterineae</taxon>
        <taxon>Archangiaceae</taxon>
        <taxon>Stigmatella</taxon>
    </lineage>
</organism>
<dbReference type="Pfam" id="PF11821">
    <property type="entry name" value="ActD"/>
    <property type="match status" value="1"/>
</dbReference>